<evidence type="ECO:0000256" key="6">
    <source>
        <dbReference type="ARBA" id="ARBA00022723"/>
    </source>
</evidence>
<keyword evidence="19" id="KW-1185">Reference proteome</keyword>
<comment type="caution">
    <text evidence="18">The sequence shown here is derived from an EMBL/GenBank/DDBJ whole genome shotgun (WGS) entry which is preliminary data.</text>
</comment>
<gene>
    <name evidence="18" type="ORF">Adt_01824</name>
</gene>
<dbReference type="PROSITE" id="PS00518">
    <property type="entry name" value="ZF_RING_1"/>
    <property type="match status" value="1"/>
</dbReference>
<reference evidence="19" key="1">
    <citation type="submission" date="2024-07" db="EMBL/GenBank/DDBJ databases">
        <title>Two chromosome-level genome assemblies of Korean endemic species Abeliophyllum distichum and Forsythia ovata (Oleaceae).</title>
        <authorList>
            <person name="Jang H."/>
        </authorList>
    </citation>
    <scope>NUCLEOTIDE SEQUENCE [LARGE SCALE GENOMIC DNA]</scope>
</reference>
<keyword evidence="6 14" id="KW-0479">Metal-binding</keyword>
<dbReference type="SMART" id="SM00184">
    <property type="entry name" value="RING"/>
    <property type="match status" value="1"/>
</dbReference>
<dbReference type="EMBL" id="JBFOLK010000001">
    <property type="protein sequence ID" value="KAL2540846.1"/>
    <property type="molecule type" value="Genomic_DNA"/>
</dbReference>
<evidence type="ECO:0000256" key="5">
    <source>
        <dbReference type="ARBA" id="ARBA00022679"/>
    </source>
</evidence>
<evidence type="ECO:0000259" key="17">
    <source>
        <dbReference type="PROSITE" id="PS50089"/>
    </source>
</evidence>
<dbReference type="InterPro" id="IPR013083">
    <property type="entry name" value="Znf_RING/FYVE/PHD"/>
</dbReference>
<dbReference type="EC" id="2.3.2.27" evidence="14"/>
<protein>
    <recommendedName>
        <fullName evidence="14">E3 ubiquitin protein ligase</fullName>
        <ecNumber evidence="14">2.3.2.27</ecNumber>
    </recommendedName>
</protein>
<evidence type="ECO:0000256" key="4">
    <source>
        <dbReference type="ARBA" id="ARBA00005555"/>
    </source>
</evidence>
<evidence type="ECO:0000256" key="2">
    <source>
        <dbReference type="ARBA" id="ARBA00004123"/>
    </source>
</evidence>
<comment type="catalytic activity">
    <reaction evidence="1 14">
        <text>S-ubiquitinyl-[E2 ubiquitin-conjugating enzyme]-L-cysteine + [acceptor protein]-L-lysine = [E2 ubiquitin-conjugating enzyme]-L-cysteine + N(6)-ubiquitinyl-[acceptor protein]-L-lysine.</text>
        <dbReference type="EC" id="2.3.2.27"/>
    </reaction>
</comment>
<feature type="compositionally biased region" description="Low complexity" evidence="16">
    <location>
        <begin position="22"/>
        <end position="31"/>
    </location>
</feature>
<evidence type="ECO:0000256" key="11">
    <source>
        <dbReference type="ARBA" id="ARBA00023054"/>
    </source>
</evidence>
<dbReference type="GO" id="GO:0005634">
    <property type="term" value="C:nucleus"/>
    <property type="evidence" value="ECO:0007669"/>
    <property type="project" value="UniProtKB-SubCell"/>
</dbReference>
<comment type="subcellular location">
    <subcellularLocation>
        <location evidence="2 14">Nucleus</location>
    </subcellularLocation>
</comment>
<evidence type="ECO:0000256" key="7">
    <source>
        <dbReference type="ARBA" id="ARBA00022771"/>
    </source>
</evidence>
<dbReference type="SUPFAM" id="SSF57850">
    <property type="entry name" value="RING/U-box"/>
    <property type="match status" value="1"/>
</dbReference>
<evidence type="ECO:0000256" key="3">
    <source>
        <dbReference type="ARBA" id="ARBA00004906"/>
    </source>
</evidence>
<evidence type="ECO:0000256" key="14">
    <source>
        <dbReference type="RuleBase" id="RU365038"/>
    </source>
</evidence>
<dbReference type="AlphaFoldDB" id="A0ABD1VUD9"/>
<dbReference type="PANTHER" id="PTHR23163">
    <property type="entry name" value="RING FINGER PROTEIN-RELATED"/>
    <property type="match status" value="1"/>
</dbReference>
<dbReference type="InterPro" id="IPR013956">
    <property type="entry name" value="E3_ubiquit_lig_Bre1"/>
</dbReference>
<feature type="coiled-coil region" evidence="15">
    <location>
        <begin position="410"/>
        <end position="451"/>
    </location>
</feature>
<evidence type="ECO:0000256" key="10">
    <source>
        <dbReference type="ARBA" id="ARBA00022853"/>
    </source>
</evidence>
<dbReference type="GO" id="GO:0016567">
    <property type="term" value="P:protein ubiquitination"/>
    <property type="evidence" value="ECO:0007669"/>
    <property type="project" value="UniProtKB-UniRule"/>
</dbReference>
<dbReference type="InterPro" id="IPR017907">
    <property type="entry name" value="Znf_RING_CS"/>
</dbReference>
<keyword evidence="5 14" id="KW-0808">Transferase</keyword>
<dbReference type="PROSITE" id="PS50089">
    <property type="entry name" value="ZF_RING_2"/>
    <property type="match status" value="1"/>
</dbReference>
<comment type="pathway">
    <text evidence="3 14">Protein modification; protein ubiquitination.</text>
</comment>
<dbReference type="Pfam" id="PF13920">
    <property type="entry name" value="zf-C3HC4_3"/>
    <property type="match status" value="1"/>
</dbReference>
<keyword evidence="12 14" id="KW-0539">Nucleus</keyword>
<evidence type="ECO:0000313" key="18">
    <source>
        <dbReference type="EMBL" id="KAL2540846.1"/>
    </source>
</evidence>
<dbReference type="Gene3D" id="3.30.40.10">
    <property type="entry name" value="Zinc/RING finger domain, C3HC4 (zinc finger)"/>
    <property type="match status" value="1"/>
</dbReference>
<feature type="coiled-coil region" evidence="15">
    <location>
        <begin position="693"/>
        <end position="811"/>
    </location>
</feature>
<evidence type="ECO:0000313" key="19">
    <source>
        <dbReference type="Proteomes" id="UP001604336"/>
    </source>
</evidence>
<comment type="similarity">
    <text evidence="4 14">Belongs to the BRE1 family.</text>
</comment>
<feature type="coiled-coil region" evidence="15">
    <location>
        <begin position="517"/>
        <end position="629"/>
    </location>
</feature>
<keyword evidence="10 14" id="KW-0156">Chromatin regulator</keyword>
<feature type="region of interest" description="Disordered" evidence="16">
    <location>
        <begin position="1"/>
        <end position="39"/>
    </location>
</feature>
<dbReference type="GO" id="GO:0061630">
    <property type="term" value="F:ubiquitin protein ligase activity"/>
    <property type="evidence" value="ECO:0007669"/>
    <property type="project" value="UniProtKB-EC"/>
</dbReference>
<organism evidence="18 19">
    <name type="scientific">Abeliophyllum distichum</name>
    <dbReference type="NCBI Taxonomy" id="126358"/>
    <lineage>
        <taxon>Eukaryota</taxon>
        <taxon>Viridiplantae</taxon>
        <taxon>Streptophyta</taxon>
        <taxon>Embryophyta</taxon>
        <taxon>Tracheophyta</taxon>
        <taxon>Spermatophyta</taxon>
        <taxon>Magnoliopsida</taxon>
        <taxon>eudicotyledons</taxon>
        <taxon>Gunneridae</taxon>
        <taxon>Pentapetalae</taxon>
        <taxon>asterids</taxon>
        <taxon>lamiids</taxon>
        <taxon>Lamiales</taxon>
        <taxon>Oleaceae</taxon>
        <taxon>Forsythieae</taxon>
        <taxon>Abeliophyllum</taxon>
    </lineage>
</organism>
<keyword evidence="7 13" id="KW-0863">Zinc-finger</keyword>
<accession>A0ABD1VUD9</accession>
<evidence type="ECO:0000256" key="1">
    <source>
        <dbReference type="ARBA" id="ARBA00000900"/>
    </source>
</evidence>
<evidence type="ECO:0000256" key="16">
    <source>
        <dbReference type="SAM" id="MobiDB-lite"/>
    </source>
</evidence>
<evidence type="ECO:0000256" key="15">
    <source>
        <dbReference type="SAM" id="Coils"/>
    </source>
</evidence>
<dbReference type="Proteomes" id="UP001604336">
    <property type="component" value="Unassembled WGS sequence"/>
</dbReference>
<dbReference type="PANTHER" id="PTHR23163:SF8">
    <property type="entry name" value="E3 UBIQUITIN-PROTEIN LIGASE BRE1-LIKE 2"/>
    <property type="match status" value="1"/>
</dbReference>
<feature type="domain" description="RING-type" evidence="17">
    <location>
        <begin position="833"/>
        <end position="871"/>
    </location>
</feature>
<evidence type="ECO:0000256" key="12">
    <source>
        <dbReference type="ARBA" id="ARBA00023242"/>
    </source>
</evidence>
<evidence type="ECO:0000256" key="9">
    <source>
        <dbReference type="ARBA" id="ARBA00022833"/>
    </source>
</evidence>
<keyword evidence="9 14" id="KW-0862">Zinc</keyword>
<keyword evidence="8 14" id="KW-0833">Ubl conjugation pathway</keyword>
<feature type="coiled-coil region" evidence="15">
    <location>
        <begin position="40"/>
        <end position="81"/>
    </location>
</feature>
<name>A0ABD1VUD9_9LAMI</name>
<proteinExistence type="inferred from homology"/>
<evidence type="ECO:0000256" key="13">
    <source>
        <dbReference type="PROSITE-ProRule" id="PRU00175"/>
    </source>
</evidence>
<dbReference type="InterPro" id="IPR001841">
    <property type="entry name" value="Znf_RING"/>
</dbReference>
<sequence length="1127" mass="128169">MESSPEEPQQKRPHLNNNQENSSMARNSSSSYDDNKPVDAAVLQYQNQKLVQQLEAQKQELHDLEAKIMELKDKQASYDKMLIKVNQLWNQLVDDLILLGVRAGAGKSALQLLDHADSSRGKIPSCPPEDMFLCRLLETDSIPRDGADGSIDYIKEALASRQTSTRELMKLLEDTIDAQRAKFEDIAQALQGKQSAEDAIIQLHKLDDLMKEEADNLREAIDVLHLKHKQYADEIQTCINNHSVDQSEIKRLAGELEESMAELEESRRKLINLKMQKDGASGVQVPIPVPVLGVANGTMSPEKPSDRSKRLREAKESIEEVKVLAADRLSELQEAQEDNVILLKQVQDLQNELKEDKYVYSSRPYTLLSDQLQHWNAEAEHYKVVTESLQADRSFIIRREKELNVKAESVDAARDKLDKSESKIEELEHQLQKCVIEKNEMEIKMEEAMQDSGRKDVKEEFKVMASALLKEMGMMESRVNRWKGTAEEAHSLREKAQSLNSLLDRKTGELKTLADKCAQQMGEIKSLNEIIEKMQKEKQELENFLDMLAQQIYDNRGVMEIKESEQRAQSQAEILRNALDEHGLELRVRAAYEAEAAYQQRLSVAEAEIAELRAELEASDRDVLELKEAINIKEGESALYISEIETIGQAYEDMQTQNQHLLQQVTERDDYNIKLVSESVKAKQSQSLLLSEKQALTKQLQQSNGLLESLKSRIAQSEEQMKLYQVEASSTVQEDRHLAVKLETAKWELADAEKEYKMLKSAVSSSEKEYEQIQRKMDDIQLELNSERNERKKLDEELMELNRTVAEMTSESGEAAIQKLQDEIKNCKAILKCGVCFDRPKEVVIVKCYHLFCYQCIQRNLEIRHRKCPGCGTAFGQSDFLSAMLLQTTTIFSSLIQPQSHCYCYSKNPTQKSAFLLQKTLFLPSLESLDWRFSKTRKSSLNNVTATKATLLETPVLWAGRICIFYALLKAGLAGSPANPIVSDLESGAEDFGFSRWIEELQSGPEKEATERRKFVSKWHPTTKGTLRRNYRIPSKSEGRRLLKSIASLLSDDDHFRDATSHKGCQIRRENAHGESVCCNNVRALFDELPTPHLIVEISPFPAGPLSDNDYAKAEKLERVLRSGPSV</sequence>
<feature type="coiled-coil region" evidence="15">
    <location>
        <begin position="246"/>
        <end position="276"/>
    </location>
</feature>
<dbReference type="CDD" id="cd16499">
    <property type="entry name" value="RING-HC_Bre1-like"/>
    <property type="match status" value="1"/>
</dbReference>
<keyword evidence="11 14" id="KW-0175">Coiled coil</keyword>
<evidence type="ECO:0000256" key="8">
    <source>
        <dbReference type="ARBA" id="ARBA00022786"/>
    </source>
</evidence>
<dbReference type="GO" id="GO:0008270">
    <property type="term" value="F:zinc ion binding"/>
    <property type="evidence" value="ECO:0007669"/>
    <property type="project" value="UniProtKB-KW"/>
</dbReference>
<dbReference type="GO" id="GO:0006325">
    <property type="term" value="P:chromatin organization"/>
    <property type="evidence" value="ECO:0007669"/>
    <property type="project" value="UniProtKB-KW"/>
</dbReference>